<dbReference type="EMBL" id="RHHU01000012">
    <property type="protein sequence ID" value="RNB82444.1"/>
    <property type="molecule type" value="Genomic_DNA"/>
</dbReference>
<comment type="caution">
    <text evidence="2">The sequence shown here is derived from an EMBL/GenBank/DDBJ whole genome shotgun (WGS) entry which is preliminary data.</text>
</comment>
<accession>A0A3M8D2Y9</accession>
<reference evidence="2 3" key="1">
    <citation type="submission" date="2018-10" db="EMBL/GenBank/DDBJ databases">
        <title>Phylogenomics of Brevibacillus.</title>
        <authorList>
            <person name="Dunlap C."/>
        </authorList>
    </citation>
    <scope>NUCLEOTIDE SEQUENCE [LARGE SCALE GENOMIC DNA]</scope>
    <source>
        <strain evidence="2 3">JCM 15774</strain>
    </source>
</reference>
<evidence type="ECO:0000313" key="3">
    <source>
        <dbReference type="Proteomes" id="UP000269573"/>
    </source>
</evidence>
<keyword evidence="1" id="KW-0472">Membrane</keyword>
<keyword evidence="3" id="KW-1185">Reference proteome</keyword>
<keyword evidence="1" id="KW-1133">Transmembrane helix</keyword>
<dbReference type="Pfam" id="PF10027">
    <property type="entry name" value="DUF2269"/>
    <property type="match status" value="1"/>
</dbReference>
<keyword evidence="1" id="KW-0812">Transmembrane</keyword>
<protein>
    <submittedName>
        <fullName evidence="2">DUF2269 family protein</fullName>
    </submittedName>
</protein>
<gene>
    <name evidence="2" type="ORF">EDM59_19975</name>
</gene>
<feature type="transmembrane region" description="Helical" evidence="1">
    <location>
        <begin position="6"/>
        <end position="27"/>
    </location>
</feature>
<sequence length="148" mass="15829">MFGMLLVLHILSAIAFMGSAFLIPAIRKTAKTASQLRFVFDITAKLSWLPKIGGAALIATGMGLMILTGMGLSHMWLSVSLLLSLLLVVAIGGFIEPRLQKVTKLVAASSGDEIPAEFSHAMKKIAPLELAVQLLMIAVIVLMVIKPF</sequence>
<proteinExistence type="predicted"/>
<evidence type="ECO:0000256" key="1">
    <source>
        <dbReference type="SAM" id="Phobius"/>
    </source>
</evidence>
<evidence type="ECO:0000313" key="2">
    <source>
        <dbReference type="EMBL" id="RNB82444.1"/>
    </source>
</evidence>
<dbReference type="AlphaFoldDB" id="A0A3M8D2Y9"/>
<name>A0A3M8D2Y9_9BACL</name>
<feature type="transmembrane region" description="Helical" evidence="1">
    <location>
        <begin position="48"/>
        <end position="69"/>
    </location>
</feature>
<feature type="transmembrane region" description="Helical" evidence="1">
    <location>
        <begin position="125"/>
        <end position="145"/>
    </location>
</feature>
<dbReference type="InterPro" id="IPR018729">
    <property type="entry name" value="DUF2269_transmembrane"/>
</dbReference>
<feature type="transmembrane region" description="Helical" evidence="1">
    <location>
        <begin position="75"/>
        <end position="95"/>
    </location>
</feature>
<dbReference type="RefSeq" id="WP_122925238.1">
    <property type="nucleotide sequence ID" value="NZ_RHHU01000012.1"/>
</dbReference>
<dbReference type="Proteomes" id="UP000269573">
    <property type="component" value="Unassembled WGS sequence"/>
</dbReference>
<organism evidence="2 3">
    <name type="scientific">Brevibacillus nitrificans</name>
    <dbReference type="NCBI Taxonomy" id="651560"/>
    <lineage>
        <taxon>Bacteria</taxon>
        <taxon>Bacillati</taxon>
        <taxon>Bacillota</taxon>
        <taxon>Bacilli</taxon>
        <taxon>Bacillales</taxon>
        <taxon>Paenibacillaceae</taxon>
        <taxon>Brevibacillus</taxon>
    </lineage>
</organism>